<dbReference type="GO" id="GO:0016818">
    <property type="term" value="F:hydrolase activity, acting on acid anhydrides, in phosphorus-containing anhydrides"/>
    <property type="evidence" value="ECO:0007669"/>
    <property type="project" value="InterPro"/>
</dbReference>
<dbReference type="HAMAP" id="MF_02206">
    <property type="entry name" value="DinG_exonucl"/>
    <property type="match status" value="1"/>
</dbReference>
<dbReference type="GeneID" id="95580059"/>
<evidence type="ECO:0000256" key="3">
    <source>
        <dbReference type="ARBA" id="ARBA00022705"/>
    </source>
</evidence>
<dbReference type="GO" id="GO:0004386">
    <property type="term" value="F:helicase activity"/>
    <property type="evidence" value="ECO:0007669"/>
    <property type="project" value="InterPro"/>
</dbReference>
<keyword evidence="8 10" id="KW-0067">ATP-binding</keyword>
<evidence type="ECO:0000313" key="14">
    <source>
        <dbReference type="EMBL" id="RSU12809.1"/>
    </source>
</evidence>
<keyword evidence="1" id="KW-0808">Transferase</keyword>
<comment type="function">
    <text evidence="10 11">3'-5' exonuclease.</text>
</comment>
<name>A0A430AXN1_9ENTE</name>
<dbReference type="Gene3D" id="3.30.420.10">
    <property type="entry name" value="Ribonuclease H-like superfamily/Ribonuclease H"/>
    <property type="match status" value="1"/>
</dbReference>
<keyword evidence="15" id="KW-1185">Reference proteome</keyword>
<dbReference type="InterPro" id="IPR006310">
    <property type="entry name" value="DinG"/>
</dbReference>
<comment type="caution">
    <text evidence="10">Lacks conserved residue(s) required for the propagation of feature annotation.</text>
</comment>
<dbReference type="PROSITE" id="PS51192">
    <property type="entry name" value="HELICASE_ATP_BIND_1"/>
    <property type="match status" value="1"/>
</dbReference>
<dbReference type="GO" id="GO:0008408">
    <property type="term" value="F:3'-5' exonuclease activity"/>
    <property type="evidence" value="ECO:0007669"/>
    <property type="project" value="UniProtKB-UniRule"/>
</dbReference>
<dbReference type="FunFam" id="3.30.420.10:FF:000045">
    <property type="entry name" value="3'-5' exonuclease DinG"/>
    <property type="match status" value="1"/>
</dbReference>
<sequence length="914" mass="105614">MDENIYAVVDIETTGTNPERDKIIQFACVLVQKGKIINYFSTDVNPLLAIPKNIESLTGISNQQVANAPYFEDIAPIISQLISDCVFVAHNVYFDFSFLNSELSRAGEIELKTKCIDTVELSQILYPTSTGFRVSDLAETLNLTHDNPHQALSDAYVTAELFICLCEKLKTIPYVTLKKMTELSYLLGVDNSMLFEEVLLSKESQLNQTEFDRVKTIESISLREKDYTFKEKKVREKKDFPKTNKEKELLFSSSFVNREPQLKMMNTISDFVEKEQGKNLIIEASTGVGKSLGYLMPLSYNNNNYPIIVSTSTIMLQEQLIDSTLEQLKEVTDNDLFGMVLKSYQHYIDLEKFNKTLKECPIEQKQYAINQMAVLTWLIETETGDLDEINLNKQHVFFDHIKHRGVHTLNSQSNFYQEDFVKYLEEKKEVADVIVVNHAFLCEENKRDISLIPKSSILVIDESHKLISQFENQEMISLSFNHVFSLLKKLKESEEANLALAKLNHSKLNRTVELLGTFSIDVREDLHWLERFLIEVGGFLEGKEEVLMENLPEVLEWPVPMRKNLKELITILNEINQLTEDFKQEIIKNMSNIKTKDYFNLLDYLHVLEQLSEWNKHFSTFFKTLEKTNVRWITLKKDHFTLKMLDFSKLSIQTTRWYQSFEKIIYTSGTLQLDVDSSYFEKQLNIPDAKKVKIEDTFDYQKNAKFLVVSKKEKISNQATFIAKTIIESRNIGKESMLVLFTSHHLLKQVYQQLSQHYNQQDVELYAQDITGTKEKIAKQFAKRAGGIILGANSFWEGVDLNLPNLDLIIMTKLPFDPPKRPLIEAKYRFIEEQGMNPFYTEAIPQAGMRLRQGLGRLLRSDADRGVILLLDDRLTKSSYSQQLLGYLPQGLQVEECSLETSLAQMSLFFTEIN</sequence>
<dbReference type="CDD" id="cd06127">
    <property type="entry name" value="DEDDh"/>
    <property type="match status" value="1"/>
</dbReference>
<keyword evidence="7 10" id="KW-0269">Exonuclease</keyword>
<evidence type="ECO:0000259" key="13">
    <source>
        <dbReference type="PROSITE" id="PS51193"/>
    </source>
</evidence>
<evidence type="ECO:0000256" key="10">
    <source>
        <dbReference type="HAMAP-Rule" id="MF_02206"/>
    </source>
</evidence>
<dbReference type="InterPro" id="IPR012337">
    <property type="entry name" value="RNaseH-like_sf"/>
</dbReference>
<dbReference type="SMART" id="SM00487">
    <property type="entry name" value="DEXDc"/>
    <property type="match status" value="1"/>
</dbReference>
<evidence type="ECO:0000313" key="15">
    <source>
        <dbReference type="Proteomes" id="UP000288028"/>
    </source>
</evidence>
<evidence type="ECO:0000256" key="11">
    <source>
        <dbReference type="RuleBase" id="RU364106"/>
    </source>
</evidence>
<dbReference type="InterPro" id="IPR014013">
    <property type="entry name" value="Helic_SF1/SF2_ATP-bd_DinG/Rad3"/>
</dbReference>
<organism evidence="14 15">
    <name type="scientific">Vagococcus carniphilus</name>
    <dbReference type="NCBI Taxonomy" id="218144"/>
    <lineage>
        <taxon>Bacteria</taxon>
        <taxon>Bacillati</taxon>
        <taxon>Bacillota</taxon>
        <taxon>Bacilli</taxon>
        <taxon>Lactobacillales</taxon>
        <taxon>Enterococcaceae</taxon>
        <taxon>Vagococcus</taxon>
    </lineage>
</organism>
<feature type="binding site" evidence="10">
    <location>
        <begin position="284"/>
        <end position="291"/>
    </location>
    <ligand>
        <name>ATP</name>
        <dbReference type="ChEBI" id="CHEBI:30616"/>
    </ligand>
</feature>
<dbReference type="Gene3D" id="3.40.50.300">
    <property type="entry name" value="P-loop containing nucleotide triphosphate hydrolases"/>
    <property type="match status" value="2"/>
</dbReference>
<keyword evidence="9" id="KW-0239">DNA-directed DNA polymerase</keyword>
<dbReference type="GO" id="GO:0003677">
    <property type="term" value="F:DNA binding"/>
    <property type="evidence" value="ECO:0007669"/>
    <property type="project" value="InterPro"/>
</dbReference>
<proteinExistence type="inferred from homology"/>
<dbReference type="Proteomes" id="UP000288028">
    <property type="component" value="Unassembled WGS sequence"/>
</dbReference>
<dbReference type="InterPro" id="IPR036397">
    <property type="entry name" value="RNaseH_sf"/>
</dbReference>
<evidence type="ECO:0000256" key="5">
    <source>
        <dbReference type="ARBA" id="ARBA00022741"/>
    </source>
</evidence>
<feature type="domain" description="Helicase ATP-binding" evidence="13">
    <location>
        <begin position="247"/>
        <end position="536"/>
    </location>
</feature>
<evidence type="ECO:0000256" key="2">
    <source>
        <dbReference type="ARBA" id="ARBA00022695"/>
    </source>
</evidence>
<keyword evidence="3" id="KW-0235">DNA replication</keyword>
<dbReference type="InterPro" id="IPR006054">
    <property type="entry name" value="DnaQ"/>
</dbReference>
<evidence type="ECO:0000256" key="6">
    <source>
        <dbReference type="ARBA" id="ARBA00022801"/>
    </source>
</evidence>
<dbReference type="NCBIfam" id="TIGR00573">
    <property type="entry name" value="dnaq"/>
    <property type="match status" value="1"/>
</dbReference>
<evidence type="ECO:0000256" key="7">
    <source>
        <dbReference type="ARBA" id="ARBA00022839"/>
    </source>
</evidence>
<gene>
    <name evidence="10 11" type="primary">dinG</name>
    <name evidence="14" type="ORF">CBF28_10825</name>
</gene>
<dbReference type="InterPro" id="IPR014001">
    <property type="entry name" value="Helicase_ATP-bd"/>
</dbReference>
<dbReference type="NCBIfam" id="TIGR01407">
    <property type="entry name" value="dinG_rel"/>
    <property type="match status" value="1"/>
</dbReference>
<evidence type="ECO:0000259" key="12">
    <source>
        <dbReference type="PROSITE" id="PS51192"/>
    </source>
</evidence>
<dbReference type="GO" id="GO:0003887">
    <property type="term" value="F:DNA-directed DNA polymerase activity"/>
    <property type="evidence" value="ECO:0007669"/>
    <property type="project" value="UniProtKB-KW"/>
</dbReference>
<dbReference type="SUPFAM" id="SSF52540">
    <property type="entry name" value="P-loop containing nucleoside triphosphate hydrolases"/>
    <property type="match status" value="1"/>
</dbReference>
<keyword evidence="5 10" id="KW-0547">Nucleotide-binding</keyword>
<dbReference type="GO" id="GO:0045004">
    <property type="term" value="P:DNA replication proofreading"/>
    <property type="evidence" value="ECO:0007669"/>
    <property type="project" value="TreeGrafter"/>
</dbReference>
<accession>A0A430AXN1</accession>
<keyword evidence="4 10" id="KW-0540">Nuclease</keyword>
<dbReference type="SMART" id="SM00479">
    <property type="entry name" value="EXOIII"/>
    <property type="match status" value="1"/>
</dbReference>
<keyword evidence="6 10" id="KW-0378">Hydrolase</keyword>
<dbReference type="InterPro" id="IPR013520">
    <property type="entry name" value="Ribonucl_H"/>
</dbReference>
<dbReference type="InterPro" id="IPR006555">
    <property type="entry name" value="ATP-dep_Helicase_C"/>
</dbReference>
<evidence type="ECO:0000256" key="9">
    <source>
        <dbReference type="ARBA" id="ARBA00022932"/>
    </source>
</evidence>
<dbReference type="SMART" id="SM00491">
    <property type="entry name" value="HELICc2"/>
    <property type="match status" value="1"/>
</dbReference>
<reference evidence="14 15" key="1">
    <citation type="submission" date="2017-05" db="EMBL/GenBank/DDBJ databases">
        <title>Vagococcus spp. assemblies.</title>
        <authorList>
            <person name="Gulvik C.A."/>
        </authorList>
    </citation>
    <scope>NUCLEOTIDE SEQUENCE [LARGE SCALE GENOMIC DNA]</scope>
    <source>
        <strain evidence="14 15">SS1714</strain>
    </source>
</reference>
<evidence type="ECO:0000256" key="8">
    <source>
        <dbReference type="ARBA" id="ARBA00022840"/>
    </source>
</evidence>
<dbReference type="PROSITE" id="PS51193">
    <property type="entry name" value="HELICASE_ATP_BIND_2"/>
    <property type="match status" value="1"/>
</dbReference>
<dbReference type="Pfam" id="PF00929">
    <property type="entry name" value="RNase_T"/>
    <property type="match status" value="1"/>
</dbReference>
<comment type="caution">
    <text evidence="14">The sequence shown here is derived from an EMBL/GenBank/DDBJ whole genome shotgun (WGS) entry which is preliminary data.</text>
</comment>
<keyword evidence="2" id="KW-0548">Nucleotidyltransferase</keyword>
<comment type="similarity">
    <text evidence="10 11">Belongs to the helicase family. DinG subfamily. Type 2 sub-subfamily.</text>
</comment>
<dbReference type="EC" id="3.1.-.-" evidence="10 11"/>
<dbReference type="RefSeq" id="WP_126795143.1">
    <property type="nucleotide sequence ID" value="NZ_CP060720.1"/>
</dbReference>
<evidence type="ECO:0000256" key="4">
    <source>
        <dbReference type="ARBA" id="ARBA00022722"/>
    </source>
</evidence>
<dbReference type="PANTHER" id="PTHR30231:SF41">
    <property type="entry name" value="DNA POLYMERASE III SUBUNIT EPSILON"/>
    <property type="match status" value="1"/>
</dbReference>
<feature type="domain" description="Helicase ATP-binding" evidence="12">
    <location>
        <begin position="271"/>
        <end position="536"/>
    </location>
</feature>
<dbReference type="AlphaFoldDB" id="A0A430AXN1"/>
<dbReference type="Pfam" id="PF13307">
    <property type="entry name" value="Helicase_C_2"/>
    <property type="match status" value="1"/>
</dbReference>
<dbReference type="PANTHER" id="PTHR30231">
    <property type="entry name" value="DNA POLYMERASE III SUBUNIT EPSILON"/>
    <property type="match status" value="1"/>
</dbReference>
<dbReference type="OrthoDB" id="9803913at2"/>
<dbReference type="GO" id="GO:0005524">
    <property type="term" value="F:ATP binding"/>
    <property type="evidence" value="ECO:0007669"/>
    <property type="project" value="UniProtKB-UniRule"/>
</dbReference>
<dbReference type="InterPro" id="IPR027417">
    <property type="entry name" value="P-loop_NTPase"/>
</dbReference>
<dbReference type="EMBL" id="NGKB01000010">
    <property type="protein sequence ID" value="RSU12809.1"/>
    <property type="molecule type" value="Genomic_DNA"/>
</dbReference>
<dbReference type="GO" id="GO:0005829">
    <property type="term" value="C:cytosol"/>
    <property type="evidence" value="ECO:0007669"/>
    <property type="project" value="TreeGrafter"/>
</dbReference>
<evidence type="ECO:0000256" key="1">
    <source>
        <dbReference type="ARBA" id="ARBA00022679"/>
    </source>
</evidence>
<protein>
    <recommendedName>
        <fullName evidence="10 11">3'-5' exonuclease DinG</fullName>
        <ecNumber evidence="10 11">3.1.-.-</ecNumber>
    </recommendedName>
</protein>
<dbReference type="SUPFAM" id="SSF53098">
    <property type="entry name" value="Ribonuclease H-like"/>
    <property type="match status" value="1"/>
</dbReference>